<dbReference type="EC" id="2.4.1.21" evidence="8"/>
<accession>A4C369</accession>
<protein>
    <recommendedName>
        <fullName evidence="8">Glycogen synthase</fullName>
        <ecNumber evidence="8">2.4.1.21</ecNumber>
    </recommendedName>
    <alternativeName>
        <fullName evidence="8">Starch [bacterial glycogen] synthase</fullName>
    </alternativeName>
</protein>
<comment type="similarity">
    <text evidence="4 8">Belongs to the glycosyltransferase 1 family. Bacterial/plant glycogen synthase subfamily.</text>
</comment>
<dbReference type="PANTHER" id="PTHR45825:SF11">
    <property type="entry name" value="ALPHA AMYLASE DOMAIN-CONTAINING PROTEIN"/>
    <property type="match status" value="1"/>
</dbReference>
<keyword evidence="6 8" id="KW-0808">Transferase</keyword>
<dbReference type="InterPro" id="IPR001296">
    <property type="entry name" value="Glyco_trans_1"/>
</dbReference>
<evidence type="ECO:0000259" key="10">
    <source>
        <dbReference type="Pfam" id="PF08323"/>
    </source>
</evidence>
<evidence type="ECO:0000259" key="9">
    <source>
        <dbReference type="Pfam" id="PF00534"/>
    </source>
</evidence>
<gene>
    <name evidence="8" type="primary">glgA</name>
    <name evidence="11" type="ORF">PI23P_06351</name>
</gene>
<dbReference type="SUPFAM" id="SSF53756">
    <property type="entry name" value="UDP-Glycosyltransferase/glycogen phosphorylase"/>
    <property type="match status" value="1"/>
</dbReference>
<feature type="domain" description="Glycosyl transferase family 1" evidence="9">
    <location>
        <begin position="282"/>
        <end position="440"/>
    </location>
</feature>
<dbReference type="Proteomes" id="UP000003053">
    <property type="component" value="Unassembled WGS sequence"/>
</dbReference>
<feature type="domain" description="Starch synthase catalytic" evidence="10">
    <location>
        <begin position="2"/>
        <end position="230"/>
    </location>
</feature>
<dbReference type="HOGENOM" id="CLU_009583_18_5_10"/>
<evidence type="ECO:0000256" key="5">
    <source>
        <dbReference type="ARBA" id="ARBA00022676"/>
    </source>
</evidence>
<evidence type="ECO:0000256" key="4">
    <source>
        <dbReference type="ARBA" id="ARBA00010281"/>
    </source>
</evidence>
<dbReference type="GO" id="GO:0004373">
    <property type="term" value="F:alpha-1,4-glucan glucosyltransferase (UDP-glucose donor) activity"/>
    <property type="evidence" value="ECO:0007669"/>
    <property type="project" value="InterPro"/>
</dbReference>
<evidence type="ECO:0000256" key="6">
    <source>
        <dbReference type="ARBA" id="ARBA00022679"/>
    </source>
</evidence>
<dbReference type="eggNOG" id="COG0297">
    <property type="taxonomic scope" value="Bacteria"/>
</dbReference>
<dbReference type="Gene3D" id="3.40.50.2000">
    <property type="entry name" value="Glycogen Phosphorylase B"/>
    <property type="match status" value="2"/>
</dbReference>
<evidence type="ECO:0000256" key="2">
    <source>
        <dbReference type="ARBA" id="ARBA00002764"/>
    </source>
</evidence>
<sequence>MKILHISAECFPIAKVGGLADVVGALPKYQKELGPTASVVMPYYNNTFTQNNSFETIHEHYIALGHEYYHFKILRLTNNQLGFDLFCVDVPDLLYTDFVYSDDDTQRFLAFQIATLDWILTLKEKPDVVHVHDHHTGLIPFMLSCSFKYELLKNIPTVLTIHNAQYQGWFPHEQGHLIPPFNHEKTGLLDWDGSINSLAAAIKCAWQVTTVSPTYMEELKHKANGLEDLLLQESNKCSGILNGIDWNVWNPETDERLLKNYSKNTAISGKKANKKWLCETFNLDVEKPLFTFIGRLVGEKGAELFSEIFKEALANNSISILLLGSGHPATEAELAAIPKENFNTFIGYDEKLAHIMYAGADFLLMPSRVEPCGLNQMYSLRYGTVPIVNAVGGLKDTIIDIENANGFGIVHHGVTVEKVTSAIAKATNYYSNKEFKKNIKKIMSIDHSWNTSAAAYVNVYKSLKY</sequence>
<dbReference type="GO" id="GO:0005978">
    <property type="term" value="P:glycogen biosynthetic process"/>
    <property type="evidence" value="ECO:0007669"/>
    <property type="project" value="UniProtKB-UniRule"/>
</dbReference>
<organism evidence="11 12">
    <name type="scientific">Polaribacter irgensii 23-P</name>
    <dbReference type="NCBI Taxonomy" id="313594"/>
    <lineage>
        <taxon>Bacteria</taxon>
        <taxon>Pseudomonadati</taxon>
        <taxon>Bacteroidota</taxon>
        <taxon>Flavobacteriia</taxon>
        <taxon>Flavobacteriales</taxon>
        <taxon>Flavobacteriaceae</taxon>
    </lineage>
</organism>
<dbReference type="InterPro" id="IPR013534">
    <property type="entry name" value="Starch_synth_cat_dom"/>
</dbReference>
<evidence type="ECO:0000256" key="3">
    <source>
        <dbReference type="ARBA" id="ARBA00004964"/>
    </source>
</evidence>
<dbReference type="CDD" id="cd03791">
    <property type="entry name" value="GT5_Glycogen_synthase_DULL1-like"/>
    <property type="match status" value="1"/>
</dbReference>
<dbReference type="Pfam" id="PF00534">
    <property type="entry name" value="Glycos_transf_1"/>
    <property type="match status" value="1"/>
</dbReference>
<dbReference type="Pfam" id="PF08323">
    <property type="entry name" value="Glyco_transf_5"/>
    <property type="match status" value="1"/>
</dbReference>
<name>A4C369_9FLAO</name>
<dbReference type="GO" id="GO:0009011">
    <property type="term" value="F:alpha-1,4-glucan glucosyltransferase (ADP-glucose donor) activity"/>
    <property type="evidence" value="ECO:0007669"/>
    <property type="project" value="UniProtKB-UniRule"/>
</dbReference>
<dbReference type="PANTHER" id="PTHR45825">
    <property type="entry name" value="GRANULE-BOUND STARCH SYNTHASE 1, CHLOROPLASTIC/AMYLOPLASTIC"/>
    <property type="match status" value="1"/>
</dbReference>
<dbReference type="STRING" id="313594.PI23P_06351"/>
<comment type="caution">
    <text evidence="11">The sequence shown here is derived from an EMBL/GenBank/DDBJ whole genome shotgun (WGS) entry which is preliminary data.</text>
</comment>
<keyword evidence="12" id="KW-1185">Reference proteome</keyword>
<comment type="catalytic activity">
    <reaction evidence="1 8">
        <text>[(1-&gt;4)-alpha-D-glucosyl](n) + ADP-alpha-D-glucose = [(1-&gt;4)-alpha-D-glucosyl](n+1) + ADP + H(+)</text>
        <dbReference type="Rhea" id="RHEA:18189"/>
        <dbReference type="Rhea" id="RHEA-COMP:9584"/>
        <dbReference type="Rhea" id="RHEA-COMP:9587"/>
        <dbReference type="ChEBI" id="CHEBI:15378"/>
        <dbReference type="ChEBI" id="CHEBI:15444"/>
        <dbReference type="ChEBI" id="CHEBI:57498"/>
        <dbReference type="ChEBI" id="CHEBI:456216"/>
        <dbReference type="EC" id="2.4.1.21"/>
    </reaction>
</comment>
<proteinExistence type="inferred from homology"/>
<evidence type="ECO:0000256" key="8">
    <source>
        <dbReference type="HAMAP-Rule" id="MF_00484"/>
    </source>
</evidence>
<feature type="binding site" evidence="8">
    <location>
        <position position="15"/>
    </location>
    <ligand>
        <name>ADP-alpha-D-glucose</name>
        <dbReference type="ChEBI" id="CHEBI:57498"/>
    </ligand>
</feature>
<dbReference type="RefSeq" id="WP_004569891.1">
    <property type="nucleotide sequence ID" value="NZ_CH724148.1"/>
</dbReference>
<dbReference type="InterPro" id="IPR011835">
    <property type="entry name" value="GS/SS"/>
</dbReference>
<reference evidence="11 12" key="1">
    <citation type="submission" date="2006-02" db="EMBL/GenBank/DDBJ databases">
        <authorList>
            <person name="Murray A."/>
            <person name="Staley J."/>
            <person name="Ferriera S."/>
            <person name="Johnson J."/>
            <person name="Kravitz S."/>
            <person name="Halpern A."/>
            <person name="Remington K."/>
            <person name="Beeson K."/>
            <person name="Tran B."/>
            <person name="Rogers Y.-H."/>
            <person name="Friedman R."/>
            <person name="Venter J.C."/>
        </authorList>
    </citation>
    <scope>NUCLEOTIDE SEQUENCE [LARGE SCALE GENOMIC DNA]</scope>
    <source>
        <strain evidence="11 12">23-P</strain>
    </source>
</reference>
<dbReference type="EMBL" id="AAOG01000006">
    <property type="protein sequence ID" value="EAR11540.1"/>
    <property type="molecule type" value="Genomic_DNA"/>
</dbReference>
<keyword evidence="7 8" id="KW-0320">Glycogen biosynthesis</keyword>
<dbReference type="HAMAP" id="MF_00484">
    <property type="entry name" value="Glycogen_synth"/>
    <property type="match status" value="1"/>
</dbReference>
<keyword evidence="5 8" id="KW-0328">Glycosyltransferase</keyword>
<evidence type="ECO:0000313" key="12">
    <source>
        <dbReference type="Proteomes" id="UP000003053"/>
    </source>
</evidence>
<evidence type="ECO:0000256" key="7">
    <source>
        <dbReference type="ARBA" id="ARBA00023056"/>
    </source>
</evidence>
<comment type="pathway">
    <text evidence="3 8">Glycan biosynthesis; glycogen biosynthesis.</text>
</comment>
<evidence type="ECO:0000313" key="11">
    <source>
        <dbReference type="EMBL" id="EAR11540.1"/>
    </source>
</evidence>
<evidence type="ECO:0000256" key="1">
    <source>
        <dbReference type="ARBA" id="ARBA00001478"/>
    </source>
</evidence>
<dbReference type="NCBIfam" id="TIGR02095">
    <property type="entry name" value="glgA"/>
    <property type="match status" value="1"/>
</dbReference>
<comment type="function">
    <text evidence="2 8">Synthesizes alpha-1,4-glucan chains using ADP-glucose.</text>
</comment>
<dbReference type="OrthoDB" id="9808590at2"/>
<dbReference type="AlphaFoldDB" id="A4C369"/>
<dbReference type="UniPathway" id="UPA00164"/>